<evidence type="ECO:0000259" key="1">
    <source>
        <dbReference type="PROSITE" id="PS51186"/>
    </source>
</evidence>
<comment type="caution">
    <text evidence="2">The sequence shown here is derived from an EMBL/GenBank/DDBJ whole genome shotgun (WGS) entry which is preliminary data.</text>
</comment>
<evidence type="ECO:0000313" key="3">
    <source>
        <dbReference type="Proteomes" id="UP000053797"/>
    </source>
</evidence>
<dbReference type="EMBL" id="LNQL01000002">
    <property type="protein sequence ID" value="KSU49597.1"/>
    <property type="molecule type" value="Genomic_DNA"/>
</dbReference>
<dbReference type="Pfam" id="PF00583">
    <property type="entry name" value="Acetyltransf_1"/>
    <property type="match status" value="1"/>
</dbReference>
<dbReference type="Gene3D" id="3.40.630.30">
    <property type="match status" value="1"/>
</dbReference>
<dbReference type="InterPro" id="IPR016181">
    <property type="entry name" value="Acyl_CoA_acyltransferase"/>
</dbReference>
<name>A0A0V8GH51_9BACL</name>
<gene>
    <name evidence="2" type="ORF">AS033_09565</name>
</gene>
<sequence length="158" mass="17749">MDIQLKTASLADAPKLHTLQIEAFLETLERYQDFATNPANESIDRVIHRITHPSSTFHQIIVDDVVVGGICVVAKAPSRYAISPMFLDPARQGEGIAQCALKLVEAAYPTATTWELRTIREETRNCYFYEKMGYRLTGVSQPLNERATLVSYQKSVSE</sequence>
<dbReference type="InterPro" id="IPR000182">
    <property type="entry name" value="GNAT_dom"/>
</dbReference>
<dbReference type="SUPFAM" id="SSF55729">
    <property type="entry name" value="Acyl-CoA N-acyltransferases (Nat)"/>
    <property type="match status" value="1"/>
</dbReference>
<dbReference type="PROSITE" id="PS51186">
    <property type="entry name" value="GNAT"/>
    <property type="match status" value="1"/>
</dbReference>
<dbReference type="Proteomes" id="UP000053797">
    <property type="component" value="Unassembled WGS sequence"/>
</dbReference>
<organism evidence="2 3">
    <name type="scientific">Exiguobacterium indicum</name>
    <dbReference type="NCBI Taxonomy" id="296995"/>
    <lineage>
        <taxon>Bacteria</taxon>
        <taxon>Bacillati</taxon>
        <taxon>Bacillota</taxon>
        <taxon>Bacilli</taxon>
        <taxon>Bacillales</taxon>
        <taxon>Bacillales Family XII. Incertae Sedis</taxon>
        <taxon>Exiguobacterium</taxon>
    </lineage>
</organism>
<dbReference type="RefSeq" id="WP_058265329.1">
    <property type="nucleotide sequence ID" value="NZ_FMYN01000002.1"/>
</dbReference>
<proteinExistence type="predicted"/>
<feature type="domain" description="N-acetyltransferase" evidence="1">
    <location>
        <begin position="3"/>
        <end position="157"/>
    </location>
</feature>
<dbReference type="OrthoDB" id="9786032at2"/>
<dbReference type="AlphaFoldDB" id="A0A0V8GH51"/>
<evidence type="ECO:0000313" key="2">
    <source>
        <dbReference type="EMBL" id="KSU49597.1"/>
    </source>
</evidence>
<protein>
    <recommendedName>
        <fullName evidence="1">N-acetyltransferase domain-containing protein</fullName>
    </recommendedName>
</protein>
<accession>A0A0V8GH51</accession>
<reference evidence="2 3" key="1">
    <citation type="journal article" date="2015" name="Int. J. Syst. Evol. Microbiol.">
        <title>Exiguobacterium enclense sp. nov., isolated from sediment.</title>
        <authorList>
            <person name="Dastager S.G."/>
            <person name="Mawlankar R."/>
            <person name="Sonalkar V.V."/>
            <person name="Thorat M.N."/>
            <person name="Mual P."/>
            <person name="Verma A."/>
            <person name="Krishnamurthi S."/>
            <person name="Tang S.K."/>
            <person name="Li W.J."/>
        </authorList>
    </citation>
    <scope>NUCLEOTIDE SEQUENCE [LARGE SCALE GENOMIC DNA]</scope>
    <source>
        <strain evidence="2 3">NIO-1109</strain>
    </source>
</reference>
<dbReference type="GO" id="GO:0016747">
    <property type="term" value="F:acyltransferase activity, transferring groups other than amino-acyl groups"/>
    <property type="evidence" value="ECO:0007669"/>
    <property type="project" value="InterPro"/>
</dbReference>